<evidence type="ECO:0000256" key="1">
    <source>
        <dbReference type="ARBA" id="ARBA00001298"/>
    </source>
</evidence>
<dbReference type="KEGG" id="ant:Arnit_2560"/>
<dbReference type="InterPro" id="IPR011051">
    <property type="entry name" value="RmlC_Cupin_sf"/>
</dbReference>
<dbReference type="PANTHER" id="PTHR21047:SF2">
    <property type="entry name" value="THYMIDINE DIPHOSPHO-4-KETO-RHAMNOSE 3,5-EPIMERASE"/>
    <property type="match status" value="1"/>
</dbReference>
<dbReference type="SUPFAM" id="SSF51182">
    <property type="entry name" value="RmlC-like cupins"/>
    <property type="match status" value="1"/>
</dbReference>
<evidence type="ECO:0000256" key="6">
    <source>
        <dbReference type="PIRSR" id="PIRSR600888-3"/>
    </source>
</evidence>
<evidence type="ECO:0000313" key="9">
    <source>
        <dbReference type="Proteomes" id="UP000000939"/>
    </source>
</evidence>
<feature type="active site" description="Proton donor" evidence="5">
    <location>
        <position position="132"/>
    </location>
</feature>
<dbReference type="GO" id="GO:0000271">
    <property type="term" value="P:polysaccharide biosynthetic process"/>
    <property type="evidence" value="ECO:0007669"/>
    <property type="project" value="TreeGrafter"/>
</dbReference>
<feature type="active site" description="Proton acceptor" evidence="5">
    <location>
        <position position="62"/>
    </location>
</feature>
<keyword evidence="7 8" id="KW-0413">Isomerase</keyword>
<dbReference type="GO" id="GO:0005829">
    <property type="term" value="C:cytosol"/>
    <property type="evidence" value="ECO:0007669"/>
    <property type="project" value="TreeGrafter"/>
</dbReference>
<dbReference type="Pfam" id="PF00908">
    <property type="entry name" value="dTDP_sugar_isom"/>
    <property type="match status" value="1"/>
</dbReference>
<dbReference type="PANTHER" id="PTHR21047">
    <property type="entry name" value="DTDP-6-DEOXY-D-GLUCOSE-3,5 EPIMERASE"/>
    <property type="match status" value="1"/>
</dbReference>
<dbReference type="STRING" id="572480.Arnit_2560"/>
<sequence>MKVESTKLDGVLILNPHVFNDERGFFYESYSKRKFLENGLDYNFIQDNQSYNKYKHTFRGFHYQMNPKSQTTLVRVVSGEIIDYVIDIRKKSPTYGQYVSQILSSDNHKQMLIPKGFAHGYLTLTDNVTILYKMDELYSPNHDRILNFMDSTINIKLNIDKSELIIADKDNSAPMLAQIDNNFLYEEMI</sequence>
<name>D5V6D9_ARCNC</name>
<dbReference type="InterPro" id="IPR000888">
    <property type="entry name" value="RmlC-like"/>
</dbReference>
<dbReference type="EMBL" id="CP001999">
    <property type="protein sequence ID" value="ADG94209.1"/>
    <property type="molecule type" value="Genomic_DNA"/>
</dbReference>
<dbReference type="Gene3D" id="2.60.120.10">
    <property type="entry name" value="Jelly Rolls"/>
    <property type="match status" value="1"/>
</dbReference>
<dbReference type="EC" id="5.1.3.13" evidence="3 7"/>
<dbReference type="GO" id="GO:0019305">
    <property type="term" value="P:dTDP-rhamnose biosynthetic process"/>
    <property type="evidence" value="ECO:0007669"/>
    <property type="project" value="UniProtKB-UniRule"/>
</dbReference>
<dbReference type="NCBIfam" id="TIGR01221">
    <property type="entry name" value="rmlC"/>
    <property type="match status" value="1"/>
</dbReference>
<dbReference type="Proteomes" id="UP000000939">
    <property type="component" value="Chromosome"/>
</dbReference>
<evidence type="ECO:0000256" key="2">
    <source>
        <dbReference type="ARBA" id="ARBA00001997"/>
    </source>
</evidence>
<gene>
    <name evidence="8" type="ordered locus">Arnit_2560</name>
</gene>
<evidence type="ECO:0000256" key="3">
    <source>
        <dbReference type="ARBA" id="ARBA00012098"/>
    </source>
</evidence>
<proteinExistence type="inferred from homology"/>
<evidence type="ECO:0000313" key="8">
    <source>
        <dbReference type="EMBL" id="ADG94209.1"/>
    </source>
</evidence>
<dbReference type="CDD" id="cd00438">
    <property type="entry name" value="cupin_RmlC"/>
    <property type="match status" value="1"/>
</dbReference>
<keyword evidence="9" id="KW-1185">Reference proteome</keyword>
<accession>D5V6D9</accession>
<dbReference type="HOGENOM" id="CLU_090940_1_1_7"/>
<feature type="site" description="Participates in a stacking interaction with the thymidine ring of dTDP-4-oxo-6-deoxyglucose" evidence="6">
    <location>
        <position position="138"/>
    </location>
</feature>
<reference evidence="8 9" key="1">
    <citation type="journal article" date="2010" name="Stand. Genomic Sci.">
        <title>Complete genome sequence of Arcobacter nitrofigilis type strain (CI).</title>
        <authorList>
            <person name="Pati A."/>
            <person name="Gronow S."/>
            <person name="Lapidus A."/>
            <person name="Copeland A."/>
            <person name="Glavina Del Rio T."/>
            <person name="Nolan M."/>
            <person name="Lucas S."/>
            <person name="Tice H."/>
            <person name="Cheng J.F."/>
            <person name="Han C."/>
            <person name="Chertkov O."/>
            <person name="Bruce D."/>
            <person name="Tapia R."/>
            <person name="Goodwin L."/>
            <person name="Pitluck S."/>
            <person name="Liolios K."/>
            <person name="Ivanova N."/>
            <person name="Mavromatis K."/>
            <person name="Chen A."/>
            <person name="Palaniappan K."/>
            <person name="Land M."/>
            <person name="Hauser L."/>
            <person name="Chang Y.J."/>
            <person name="Jeffries C.D."/>
            <person name="Detter J.C."/>
            <person name="Rohde M."/>
            <person name="Goker M."/>
            <person name="Bristow J."/>
            <person name="Eisen J.A."/>
            <person name="Markowitz V."/>
            <person name="Hugenholtz P."/>
            <person name="Klenk H.P."/>
            <person name="Kyrpides N.C."/>
        </authorList>
    </citation>
    <scope>NUCLEOTIDE SEQUENCE [LARGE SCALE GENOMIC DNA]</scope>
    <source>
        <strain evidence="9">ATCC 33309 / DSM 7299 / CCUG 15893 / LMG 7604 / NCTC 12251 / CI</strain>
    </source>
</reference>
<dbReference type="OrthoDB" id="9800680at2"/>
<dbReference type="InterPro" id="IPR014710">
    <property type="entry name" value="RmlC-like_jellyroll"/>
</dbReference>
<evidence type="ECO:0000256" key="5">
    <source>
        <dbReference type="PIRSR" id="PIRSR600888-1"/>
    </source>
</evidence>
<dbReference type="RefSeq" id="WP_013136354.1">
    <property type="nucleotide sequence ID" value="NC_014166.1"/>
</dbReference>
<protein>
    <recommendedName>
        <fullName evidence="4 7">dTDP-4-dehydrorhamnose 3,5-epimerase</fullName>
        <ecNumber evidence="3 7">5.1.3.13</ecNumber>
    </recommendedName>
    <alternativeName>
        <fullName evidence="7">Thymidine diphospho-4-keto-rhamnose 3,5-epimerase</fullName>
    </alternativeName>
</protein>
<dbReference type="UniPathway" id="UPA00124"/>
<comment type="pathway">
    <text evidence="7">Carbohydrate biosynthesis; dTDP-L-rhamnose biosynthesis.</text>
</comment>
<dbReference type="AlphaFoldDB" id="D5V6D9"/>
<comment type="subunit">
    <text evidence="7">Homodimer.</text>
</comment>
<comment type="function">
    <text evidence="2 7">Catalyzes the epimerization of the C3' and C5'positions of dTDP-6-deoxy-D-xylo-4-hexulose, forming dTDP-6-deoxy-L-lyxo-4-hexulose.</text>
</comment>
<evidence type="ECO:0000256" key="4">
    <source>
        <dbReference type="ARBA" id="ARBA00019595"/>
    </source>
</evidence>
<organism evidence="8 9">
    <name type="scientific">Arcobacter nitrofigilis (strain ATCC 33309 / DSM 7299 / CCUG 15893 / LMG 7604 / NCTC 12251 / CI)</name>
    <name type="common">Campylobacter nitrofigilis</name>
    <dbReference type="NCBI Taxonomy" id="572480"/>
    <lineage>
        <taxon>Bacteria</taxon>
        <taxon>Pseudomonadati</taxon>
        <taxon>Campylobacterota</taxon>
        <taxon>Epsilonproteobacteria</taxon>
        <taxon>Campylobacterales</taxon>
        <taxon>Arcobacteraceae</taxon>
        <taxon>Arcobacter</taxon>
    </lineage>
</organism>
<evidence type="ECO:0000256" key="7">
    <source>
        <dbReference type="RuleBase" id="RU364069"/>
    </source>
</evidence>
<dbReference type="GO" id="GO:0008830">
    <property type="term" value="F:dTDP-4-dehydrorhamnose 3,5-epimerase activity"/>
    <property type="evidence" value="ECO:0007669"/>
    <property type="project" value="UniProtKB-UniRule"/>
</dbReference>
<comment type="catalytic activity">
    <reaction evidence="1 7">
        <text>dTDP-4-dehydro-6-deoxy-alpha-D-glucose = dTDP-4-dehydro-beta-L-rhamnose</text>
        <dbReference type="Rhea" id="RHEA:16969"/>
        <dbReference type="ChEBI" id="CHEBI:57649"/>
        <dbReference type="ChEBI" id="CHEBI:62830"/>
        <dbReference type="EC" id="5.1.3.13"/>
    </reaction>
</comment>
<dbReference type="eggNOG" id="COG1898">
    <property type="taxonomic scope" value="Bacteria"/>
</dbReference>
<comment type="similarity">
    <text evidence="7">Belongs to the dTDP-4-dehydrorhamnose 3,5-epimerase family.</text>
</comment>